<dbReference type="PANTHER" id="PTHR19384:SF127">
    <property type="entry name" value="BIFUNCTIONAL CYTOCHROME P450_NADPH--P450 REDUCTASE"/>
    <property type="match status" value="1"/>
</dbReference>
<evidence type="ECO:0000256" key="5">
    <source>
        <dbReference type="ARBA" id="ARBA00022827"/>
    </source>
</evidence>
<name>A0A8H8RXW2_9HELO</name>
<dbReference type="EMBL" id="QGMI01000255">
    <property type="protein sequence ID" value="TVY44016.1"/>
    <property type="molecule type" value="Genomic_DNA"/>
</dbReference>
<proteinExistence type="predicted"/>
<dbReference type="PROSITE" id="PS50902">
    <property type="entry name" value="FLAVODOXIN_LIKE"/>
    <property type="match status" value="1"/>
</dbReference>
<feature type="domain" description="Flavodoxin-like" evidence="8">
    <location>
        <begin position="1"/>
        <end position="118"/>
    </location>
</feature>
<dbReference type="OrthoDB" id="1470350at2759"/>
<dbReference type="Pfam" id="PF00258">
    <property type="entry name" value="Flavodoxin_1"/>
    <property type="match status" value="1"/>
</dbReference>
<evidence type="ECO:0000256" key="4">
    <source>
        <dbReference type="ARBA" id="ARBA00022630"/>
    </source>
</evidence>
<dbReference type="GO" id="GO:0010181">
    <property type="term" value="F:FMN binding"/>
    <property type="evidence" value="ECO:0007669"/>
    <property type="project" value="InterPro"/>
</dbReference>
<protein>
    <submittedName>
        <fullName evidence="9">Bifunctional cytochrome P450/NADPH--P450 reductase</fullName>
    </submittedName>
</protein>
<keyword evidence="7" id="KW-0560">Oxidoreductase</keyword>
<comment type="caution">
    <text evidence="9">The sequence shown here is derived from an EMBL/GenBank/DDBJ whole genome shotgun (WGS) entry which is preliminary data.</text>
</comment>
<comment type="cofactor">
    <cofactor evidence="2">
        <name>heme</name>
        <dbReference type="ChEBI" id="CHEBI:30413"/>
    </cofactor>
</comment>
<dbReference type="InterPro" id="IPR003097">
    <property type="entry name" value="CysJ-like_FAD-binding"/>
</dbReference>
<evidence type="ECO:0000256" key="2">
    <source>
        <dbReference type="ARBA" id="ARBA00001971"/>
    </source>
</evidence>
<keyword evidence="6" id="KW-0521">NADP</keyword>
<organism evidence="9 10">
    <name type="scientific">Lachnellula occidentalis</name>
    <dbReference type="NCBI Taxonomy" id="215460"/>
    <lineage>
        <taxon>Eukaryota</taxon>
        <taxon>Fungi</taxon>
        <taxon>Dikarya</taxon>
        <taxon>Ascomycota</taxon>
        <taxon>Pezizomycotina</taxon>
        <taxon>Leotiomycetes</taxon>
        <taxon>Helotiales</taxon>
        <taxon>Lachnaceae</taxon>
        <taxon>Lachnellula</taxon>
    </lineage>
</organism>
<evidence type="ECO:0000256" key="7">
    <source>
        <dbReference type="ARBA" id="ARBA00023002"/>
    </source>
</evidence>
<evidence type="ECO:0000256" key="3">
    <source>
        <dbReference type="ARBA" id="ARBA00001974"/>
    </source>
</evidence>
<accession>A0A8H8RXW2</accession>
<evidence type="ECO:0000259" key="8">
    <source>
        <dbReference type="PROSITE" id="PS50902"/>
    </source>
</evidence>
<dbReference type="GO" id="GO:0005829">
    <property type="term" value="C:cytosol"/>
    <property type="evidence" value="ECO:0007669"/>
    <property type="project" value="TreeGrafter"/>
</dbReference>
<reference evidence="9 10" key="1">
    <citation type="submission" date="2018-05" db="EMBL/GenBank/DDBJ databases">
        <title>Genome sequencing and assembly of the regulated plant pathogen Lachnellula willkommii and related sister species for the development of diagnostic species identification markers.</title>
        <authorList>
            <person name="Giroux E."/>
            <person name="Bilodeau G."/>
        </authorList>
    </citation>
    <scope>NUCLEOTIDE SEQUENCE [LARGE SCALE GENOMIC DNA]</scope>
    <source>
        <strain evidence="9 10">CBS 160.35</strain>
    </source>
</reference>
<dbReference type="InterPro" id="IPR017938">
    <property type="entry name" value="Riboflavin_synthase-like_b-brl"/>
</dbReference>
<evidence type="ECO:0000256" key="6">
    <source>
        <dbReference type="ARBA" id="ARBA00022857"/>
    </source>
</evidence>
<dbReference type="Gene3D" id="3.40.50.360">
    <property type="match status" value="1"/>
</dbReference>
<evidence type="ECO:0000313" key="10">
    <source>
        <dbReference type="Proteomes" id="UP000443090"/>
    </source>
</evidence>
<dbReference type="AlphaFoldDB" id="A0A8H8RXW2"/>
<dbReference type="Gene3D" id="2.40.30.10">
    <property type="entry name" value="Translation factors"/>
    <property type="match status" value="1"/>
</dbReference>
<dbReference type="InterPro" id="IPR008254">
    <property type="entry name" value="Flavodoxin/NO_synth"/>
</dbReference>
<dbReference type="PANTHER" id="PTHR19384">
    <property type="entry name" value="NITRIC OXIDE SYNTHASE-RELATED"/>
    <property type="match status" value="1"/>
</dbReference>
<keyword evidence="5" id="KW-0274">FAD</keyword>
<sequence length="359" mass="39652">MQAWKIFKTGVPPGIPKKSPGNQPIVISTASYEGRPPDNARKLVTWLGQFKGTDKLEVDKFAVFCVGNSNWTSTFHRIPKFLDENIASLGATRLLEAGYMDVKTDLVGAWEDWTERLRETIGTLFGTTSMAVTSSISISVQSNEMIQILGGEQMTLGTMIANNALMGTEVGPAKKHMEVGLPEGAEFAAGDYLVVLPHDPEETVRQILNHFEFSETGVMSISGSRKKFLPKAPTTIGHFLSTVVELSTPMTKRQAEALMAYANPEMQSAIAELKEHAVYQRYLQQRYSIIDVVEYFQLNVPFSTYIDVLQPLTARQFSISSSPLCSSNRSSATGEDHAYIASITYNVFEAPAWSGRNTF</sequence>
<evidence type="ECO:0000313" key="9">
    <source>
        <dbReference type="EMBL" id="TVY44016.1"/>
    </source>
</evidence>
<keyword evidence="10" id="KW-1185">Reference proteome</keyword>
<dbReference type="Proteomes" id="UP000443090">
    <property type="component" value="Unassembled WGS sequence"/>
</dbReference>
<gene>
    <name evidence="9" type="primary">CYP102A5</name>
    <name evidence="9" type="ORF">LOCC1_G005197</name>
</gene>
<dbReference type="Pfam" id="PF00667">
    <property type="entry name" value="FAD_binding_1"/>
    <property type="match status" value="1"/>
</dbReference>
<comment type="cofactor">
    <cofactor evidence="3">
        <name>FAD</name>
        <dbReference type="ChEBI" id="CHEBI:57692"/>
    </cofactor>
</comment>
<dbReference type="GO" id="GO:0003958">
    <property type="term" value="F:NADPH-hemoprotein reductase activity"/>
    <property type="evidence" value="ECO:0007669"/>
    <property type="project" value="TreeGrafter"/>
</dbReference>
<dbReference type="InterPro" id="IPR023173">
    <property type="entry name" value="NADPH_Cyt_P450_Rdtase_alpha"/>
</dbReference>
<dbReference type="GO" id="GO:0050660">
    <property type="term" value="F:flavin adenine dinucleotide binding"/>
    <property type="evidence" value="ECO:0007669"/>
    <property type="project" value="TreeGrafter"/>
</dbReference>
<dbReference type="InterPro" id="IPR029039">
    <property type="entry name" value="Flavoprotein-like_sf"/>
</dbReference>
<dbReference type="SUPFAM" id="SSF63380">
    <property type="entry name" value="Riboflavin synthase domain-like"/>
    <property type="match status" value="1"/>
</dbReference>
<comment type="cofactor">
    <cofactor evidence="1">
        <name>FMN</name>
        <dbReference type="ChEBI" id="CHEBI:58210"/>
    </cofactor>
</comment>
<dbReference type="SUPFAM" id="SSF52218">
    <property type="entry name" value="Flavoproteins"/>
    <property type="match status" value="1"/>
</dbReference>
<keyword evidence="4" id="KW-0285">Flavoprotein</keyword>
<dbReference type="Gene3D" id="1.20.990.10">
    <property type="entry name" value="NADPH-cytochrome p450 Reductase, Chain A, domain 3"/>
    <property type="match status" value="1"/>
</dbReference>
<evidence type="ECO:0000256" key="1">
    <source>
        <dbReference type="ARBA" id="ARBA00001917"/>
    </source>
</evidence>